<feature type="domain" description="DUF4440" evidence="1">
    <location>
        <begin position="72"/>
        <end position="176"/>
    </location>
</feature>
<gene>
    <name evidence="2" type="ORF">EOE66_19670</name>
</gene>
<dbReference type="Pfam" id="PF14534">
    <property type="entry name" value="DUF4440"/>
    <property type="match status" value="1"/>
</dbReference>
<name>A0A437RB18_9BURK</name>
<dbReference type="SUPFAM" id="SSF54427">
    <property type="entry name" value="NTF2-like"/>
    <property type="match status" value="1"/>
</dbReference>
<evidence type="ECO:0000313" key="3">
    <source>
        <dbReference type="Proteomes" id="UP000285575"/>
    </source>
</evidence>
<dbReference type="Proteomes" id="UP000285575">
    <property type="component" value="Unassembled WGS sequence"/>
</dbReference>
<dbReference type="EMBL" id="SACR01000006">
    <property type="protein sequence ID" value="RVU43877.1"/>
    <property type="molecule type" value="Genomic_DNA"/>
</dbReference>
<reference evidence="2 3" key="1">
    <citation type="submission" date="2019-01" db="EMBL/GenBank/DDBJ databases">
        <authorList>
            <person name="Chen W.-M."/>
        </authorList>
    </citation>
    <scope>NUCLEOTIDE SEQUENCE [LARGE SCALE GENOMIC DNA]</scope>
    <source>
        <strain evidence="2 3">KYPY4</strain>
    </source>
</reference>
<dbReference type="InterPro" id="IPR027843">
    <property type="entry name" value="DUF4440"/>
</dbReference>
<dbReference type="Gene3D" id="3.10.450.50">
    <property type="match status" value="1"/>
</dbReference>
<dbReference type="InterPro" id="IPR032710">
    <property type="entry name" value="NTF2-like_dom_sf"/>
</dbReference>
<comment type="caution">
    <text evidence="2">The sequence shown here is derived from an EMBL/GenBank/DDBJ whole genome shotgun (WGS) entry which is preliminary data.</text>
</comment>
<evidence type="ECO:0000313" key="2">
    <source>
        <dbReference type="EMBL" id="RVU43877.1"/>
    </source>
</evidence>
<organism evidence="2 3">
    <name type="scientific">Rubrivivax rivuli</name>
    <dbReference type="NCBI Taxonomy" id="1862385"/>
    <lineage>
        <taxon>Bacteria</taxon>
        <taxon>Pseudomonadati</taxon>
        <taxon>Pseudomonadota</taxon>
        <taxon>Betaproteobacteria</taxon>
        <taxon>Burkholderiales</taxon>
        <taxon>Sphaerotilaceae</taxon>
        <taxon>Rubrivivax</taxon>
    </lineage>
</organism>
<dbReference type="OrthoDB" id="5383110at2"/>
<dbReference type="AlphaFoldDB" id="A0A437RB18"/>
<sequence length="186" mass="20240">MGRNAGQLALDTIARPCRALLQGCIDAPACPLALWPSSGTSTKTRDGLSTSVHWLLPALEPAMNDVQSELEHAEEMLRAAMLAADVEKLDALIEEDLLFVGPTGSLLSKEADLGLYRSGEQRMSAIDLQERHFRIGTQAAAVSSLAFVVGSFKGQGFQGHFRYLRFWHRSTTGWKLVAGSVSQVDR</sequence>
<keyword evidence="3" id="KW-1185">Reference proteome</keyword>
<evidence type="ECO:0000259" key="1">
    <source>
        <dbReference type="Pfam" id="PF14534"/>
    </source>
</evidence>
<proteinExistence type="predicted"/>
<protein>
    <submittedName>
        <fullName evidence="2">Nuclear transport factor 2 family protein</fullName>
    </submittedName>
</protein>
<accession>A0A437RB18</accession>